<evidence type="ECO:0000313" key="6">
    <source>
        <dbReference type="EMBL" id="NMM42393.1"/>
    </source>
</evidence>
<evidence type="ECO:0000313" key="7">
    <source>
        <dbReference type="Proteomes" id="UP000570493"/>
    </source>
</evidence>
<dbReference type="PANTHER" id="PTHR47892">
    <property type="entry name" value="UNIVERSAL STRESS PROTEIN E"/>
    <property type="match status" value="1"/>
</dbReference>
<evidence type="ECO:0000256" key="2">
    <source>
        <dbReference type="ARBA" id="ARBA00008791"/>
    </source>
</evidence>
<comment type="similarity">
    <text evidence="2">Belongs to the universal stress protein A family.</text>
</comment>
<dbReference type="EMBL" id="JABBMT010000037">
    <property type="protein sequence ID" value="NMM42393.1"/>
    <property type="molecule type" value="Genomic_DNA"/>
</dbReference>
<dbReference type="InterPro" id="IPR006015">
    <property type="entry name" value="Universal_stress_UspA"/>
</dbReference>
<reference evidence="6" key="1">
    <citation type="submission" date="2020-04" db="EMBL/GenBank/DDBJ databases">
        <title>Genome Sequencing for Pseudoaltermonas arctica.</title>
        <authorList>
            <person name="Elkins N.S."/>
        </authorList>
    </citation>
    <scope>NUCLEOTIDE SEQUENCE [LARGE SCALE GENOMIC DNA]</scope>
    <source>
        <strain evidence="6">NEC-BIFX-2020_0012</strain>
    </source>
</reference>
<sequence>MNKKLLVLIDSVEFARTAILHAKHKAIGKQKHIDIVAFAYESAGNILFSPPAEQLQVIQNTRLTTLKNELVPLLESELSESDYSLNIIWHEAPEQWLANESDFENYEMVIKTRHIDEYCQFSELDWQLIRFTPLPLYLAADNTWRNNTNVLAALDLGSEKATKYKLNKDMIETGLAYSKHYDCQLYTCYTVHVSPILRDLGIVFSDEQVLNAFEKLPVIQRNLILEHDLKNNLHIKAGLAEQVIPSIAAKLNAGLVIMGSVGSISIKGKLIGNTAEKVMRLLKTDLLILPPEC</sequence>
<dbReference type="Pfam" id="PF00582">
    <property type="entry name" value="Usp"/>
    <property type="match status" value="1"/>
</dbReference>
<comment type="subcellular location">
    <subcellularLocation>
        <location evidence="1">Cytoplasm</location>
    </subcellularLocation>
</comment>
<comment type="caution">
    <text evidence="6">The sequence shown here is derived from an EMBL/GenBank/DDBJ whole genome shotgun (WGS) entry which is preliminary data.</text>
</comment>
<dbReference type="Proteomes" id="UP000570493">
    <property type="component" value="Unassembled WGS sequence"/>
</dbReference>
<feature type="domain" description="UspA" evidence="5">
    <location>
        <begin position="191"/>
        <end position="290"/>
    </location>
</feature>
<evidence type="ECO:0000256" key="4">
    <source>
        <dbReference type="ARBA" id="ARBA00037131"/>
    </source>
</evidence>
<evidence type="ECO:0000259" key="5">
    <source>
        <dbReference type="Pfam" id="PF00582"/>
    </source>
</evidence>
<dbReference type="PRINTS" id="PR01438">
    <property type="entry name" value="UNVRSLSTRESS"/>
</dbReference>
<evidence type="ECO:0000256" key="1">
    <source>
        <dbReference type="ARBA" id="ARBA00004496"/>
    </source>
</evidence>
<organism evidence="6 7">
    <name type="scientific">Pseudoalteromonas arctica</name>
    <dbReference type="NCBI Taxonomy" id="394751"/>
    <lineage>
        <taxon>Bacteria</taxon>
        <taxon>Pseudomonadati</taxon>
        <taxon>Pseudomonadota</taxon>
        <taxon>Gammaproteobacteria</taxon>
        <taxon>Alteromonadales</taxon>
        <taxon>Pseudoalteromonadaceae</taxon>
        <taxon>Pseudoalteromonas</taxon>
    </lineage>
</organism>
<keyword evidence="7" id="KW-1185">Reference proteome</keyword>
<gene>
    <name evidence="6" type="ORF">HHO47_16600</name>
</gene>
<name>A0A7Y0DVQ7_9GAMM</name>
<dbReference type="Gene3D" id="3.40.50.12370">
    <property type="match status" value="1"/>
</dbReference>
<protein>
    <submittedName>
        <fullName evidence="6">Universal stress protein</fullName>
    </submittedName>
</protein>
<dbReference type="RefSeq" id="WP_169021304.1">
    <property type="nucleotide sequence ID" value="NZ_JABBMT010000037.1"/>
</dbReference>
<dbReference type="AlphaFoldDB" id="A0A7Y0DVQ7"/>
<dbReference type="SUPFAM" id="SSF52402">
    <property type="entry name" value="Adenine nucleotide alpha hydrolases-like"/>
    <property type="match status" value="1"/>
</dbReference>
<accession>A0A7Y0DVQ7</accession>
<dbReference type="InterPro" id="IPR006016">
    <property type="entry name" value="UspA"/>
</dbReference>
<dbReference type="PANTHER" id="PTHR47892:SF1">
    <property type="entry name" value="UNIVERSAL STRESS PROTEIN E"/>
    <property type="match status" value="1"/>
</dbReference>
<evidence type="ECO:0000256" key="3">
    <source>
        <dbReference type="ARBA" id="ARBA00022490"/>
    </source>
</evidence>
<dbReference type="GO" id="GO:0005737">
    <property type="term" value="C:cytoplasm"/>
    <property type="evidence" value="ECO:0007669"/>
    <property type="project" value="UniProtKB-SubCell"/>
</dbReference>
<keyword evidence="3" id="KW-0963">Cytoplasm</keyword>
<proteinExistence type="inferred from homology"/>
<comment type="function">
    <text evidence="4">Required for resistance to DNA-damaging agents.</text>
</comment>